<feature type="transmembrane region" description="Helical" evidence="1">
    <location>
        <begin position="459"/>
        <end position="477"/>
    </location>
</feature>
<feature type="transmembrane region" description="Helical" evidence="1">
    <location>
        <begin position="47"/>
        <end position="66"/>
    </location>
</feature>
<proteinExistence type="predicted"/>
<dbReference type="Proteomes" id="UP000515163">
    <property type="component" value="Unplaced"/>
</dbReference>
<feature type="transmembrane region" description="Helical" evidence="1">
    <location>
        <begin position="73"/>
        <end position="94"/>
    </location>
</feature>
<evidence type="ECO:0000256" key="1">
    <source>
        <dbReference type="SAM" id="Phobius"/>
    </source>
</evidence>
<accession>A0A6P8J3D8</accession>
<keyword evidence="1" id="KW-1133">Transmembrane helix</keyword>
<feature type="transmembrane region" description="Helical" evidence="1">
    <location>
        <begin position="273"/>
        <end position="296"/>
    </location>
</feature>
<dbReference type="RefSeq" id="XP_031574521.1">
    <property type="nucleotide sequence ID" value="XM_031718661.1"/>
</dbReference>
<dbReference type="InParanoid" id="A0A6P8J3D8"/>
<dbReference type="GeneID" id="116308273"/>
<organism evidence="2 3">
    <name type="scientific">Actinia tenebrosa</name>
    <name type="common">Australian red waratah sea anemone</name>
    <dbReference type="NCBI Taxonomy" id="6105"/>
    <lineage>
        <taxon>Eukaryota</taxon>
        <taxon>Metazoa</taxon>
        <taxon>Cnidaria</taxon>
        <taxon>Anthozoa</taxon>
        <taxon>Hexacorallia</taxon>
        <taxon>Actiniaria</taxon>
        <taxon>Actiniidae</taxon>
        <taxon>Actinia</taxon>
    </lineage>
</organism>
<evidence type="ECO:0000313" key="2">
    <source>
        <dbReference type="Proteomes" id="UP000515163"/>
    </source>
</evidence>
<feature type="transmembrane region" description="Helical" evidence="1">
    <location>
        <begin position="196"/>
        <end position="220"/>
    </location>
</feature>
<dbReference type="AlphaFoldDB" id="A0A6P8J3D8"/>
<feature type="transmembrane region" description="Helical" evidence="1">
    <location>
        <begin position="100"/>
        <end position="123"/>
    </location>
</feature>
<reference evidence="3" key="1">
    <citation type="submission" date="2025-08" db="UniProtKB">
        <authorList>
            <consortium name="RefSeq"/>
        </authorList>
    </citation>
    <scope>IDENTIFICATION</scope>
    <source>
        <tissue evidence="3">Tentacle</tissue>
    </source>
</reference>
<feature type="transmembrane region" description="Helical" evidence="1">
    <location>
        <begin position="302"/>
        <end position="324"/>
    </location>
</feature>
<protein>
    <submittedName>
        <fullName evidence="3">Uncharacterized protein LOC116308273</fullName>
    </submittedName>
</protein>
<name>A0A6P8J3D8_ACTTE</name>
<feature type="transmembrane region" description="Helical" evidence="1">
    <location>
        <begin position="157"/>
        <end position="176"/>
    </location>
</feature>
<keyword evidence="1" id="KW-0812">Transmembrane</keyword>
<dbReference type="OrthoDB" id="5960773at2759"/>
<sequence length="484" mass="55478">MNPEKSLGRDVSKIPSPRINSFFGSEQVSIKKLFRGSIMAKTMSTTSSSYIITTIDLTTAFIGNIYNTKHRGLAIFGLLVWIFNIIISFAFDFYESHVKYGLAWAVVKGTEWLTFCLGTYFAIFKTIPWMKKGLDMLEKDGQYNRSLLRITASIKKLQLFLFIFTLTGSSVQYVILRLDKANHVAFDQSVSYGAEVLLHLLRFVSGLHVLYAYALFWYIASCVMEMTGHSMVEFQECISTRLRSKFHSPTLREAVTSFDERIKFVKTSSRSCLALLFLLLSLTLLSIMVNAYLYLYKNRYRIYIWHALMPLILAVYPLCTAAWVTKQYHWYFIVVVKAWAEYPEDSSDSDSDMETATDTQDKETITNRFKTKVAPSTDMRIHLPDKGHVSVGEPINTQNNAEILRKVFRGSIKAVGKWQRNRKIPSFRFEKYITYLNQVAPSSGFKIGVLTVTWERVSASLFLLISIVAVFIQETIFGDKKSQL</sequence>
<keyword evidence="1" id="KW-0472">Membrane</keyword>
<dbReference type="KEGG" id="aten:116308273"/>
<evidence type="ECO:0000313" key="3">
    <source>
        <dbReference type="RefSeq" id="XP_031574521.1"/>
    </source>
</evidence>
<keyword evidence="2" id="KW-1185">Reference proteome</keyword>
<gene>
    <name evidence="3" type="primary">LOC116308273</name>
</gene>